<evidence type="ECO:0000256" key="9">
    <source>
        <dbReference type="ARBA" id="ARBA00023136"/>
    </source>
</evidence>
<keyword evidence="6" id="KW-0967">Endosome</keyword>
<evidence type="ECO:0000256" key="3">
    <source>
        <dbReference type="ARBA" id="ARBA00006655"/>
    </source>
</evidence>
<evidence type="ECO:0000256" key="12">
    <source>
        <dbReference type="ARBA" id="ARBA00023329"/>
    </source>
</evidence>
<evidence type="ECO:0000256" key="18">
    <source>
        <dbReference type="SAM" id="Phobius"/>
    </source>
</evidence>
<sequence>CSPPKECCTLGCCYMYIPGYRPPSVPPTTDIFSIVFWNHWYFWCLLVVFLVSCVGGCSLWRRWHCSCCCWRRGDPGGGSCDDEPSSGRESVTSCYPPPQYSRCSSFHHAPPPYTEVTSKPDLYPLVISYGDNGKGSTGGNYLMVQYFRNYIVRPVGSLSATSTADSLSSSFLCNAVNEANTIIPPPYSCAGSLDEFQTSTPLSTTLPPPPMLLRSVSSITSFSNHNIYASNSAENLSQTSSHQNISLLTMTQQQPITSRSPSCLSGDMQLQPGQQLLPDMLQHQQSFVSATALSTTGSDISSLAGVGTPGSPPRATSPTLEIRELLGKIQRLPFQQPIPLQEHCSDYCGPTLTDSQNNSRKKRYRSRGSGKNLYMPLGLGTVGSGSSSRSYKWLPRSAPTTPCTNYPPPFLASAVSPPRPASSSNRRRQSSGTAKEDGNPLLAEHVSDEENEQAGVM</sequence>
<keyword evidence="8" id="KW-0805">Transcription regulation</keyword>
<keyword evidence="5" id="KW-0732">Signal</keyword>
<name>A0A2J7RJ03_9NEOP</name>
<evidence type="ECO:0000256" key="8">
    <source>
        <dbReference type="ARBA" id="ARBA00023015"/>
    </source>
</evidence>
<evidence type="ECO:0000256" key="13">
    <source>
        <dbReference type="ARBA" id="ARBA00035628"/>
    </source>
</evidence>
<evidence type="ECO:0000313" key="20">
    <source>
        <dbReference type="Proteomes" id="UP000235965"/>
    </source>
</evidence>
<keyword evidence="11" id="KW-0458">Lysosome</keyword>
<dbReference type="PANTHER" id="PTHR14971:SF2">
    <property type="entry name" value="VESICULAR, OVEREXPRESSED IN CANCER, PROSURVIVAL PROTEIN 1"/>
    <property type="match status" value="1"/>
</dbReference>
<comment type="subcellular location">
    <subcellularLocation>
        <location evidence="1">Cytoplasmic vesicle membrane</location>
    </subcellularLocation>
    <subcellularLocation>
        <location evidence="16">Endomembrane system</location>
        <topology evidence="16">Single-pass type I membrane protein</topology>
    </subcellularLocation>
    <subcellularLocation>
        <location evidence="13">Late endosome membrane</location>
        <topology evidence="13">Single-pass membrane protein</topology>
    </subcellularLocation>
    <subcellularLocation>
        <location evidence="2">Lysosome membrane</location>
    </subcellularLocation>
</comment>
<evidence type="ECO:0000256" key="7">
    <source>
        <dbReference type="ARBA" id="ARBA00022989"/>
    </source>
</evidence>
<dbReference type="InterPro" id="IPR026229">
    <property type="entry name" value="VOPP1"/>
</dbReference>
<evidence type="ECO:0000256" key="5">
    <source>
        <dbReference type="ARBA" id="ARBA00022729"/>
    </source>
</evidence>
<evidence type="ECO:0000256" key="1">
    <source>
        <dbReference type="ARBA" id="ARBA00004156"/>
    </source>
</evidence>
<feature type="non-terminal residue" evidence="19">
    <location>
        <position position="1"/>
    </location>
</feature>
<keyword evidence="12" id="KW-0968">Cytoplasmic vesicle</keyword>
<dbReference type="Proteomes" id="UP000235965">
    <property type="component" value="Unassembled WGS sequence"/>
</dbReference>
<evidence type="ECO:0000256" key="10">
    <source>
        <dbReference type="ARBA" id="ARBA00023163"/>
    </source>
</evidence>
<feature type="region of interest" description="Disordered" evidence="17">
    <location>
        <begin position="350"/>
        <end position="457"/>
    </location>
</feature>
<keyword evidence="10" id="KW-0804">Transcription</keyword>
<keyword evidence="20" id="KW-1185">Reference proteome</keyword>
<protein>
    <recommendedName>
        <fullName evidence="14">WW domain binding protein VOPP1</fullName>
    </recommendedName>
    <alternativeName>
        <fullName evidence="15">Vesicular, overexpressed in cancer, prosurvival protein 1</fullName>
    </alternativeName>
</protein>
<evidence type="ECO:0000256" key="17">
    <source>
        <dbReference type="SAM" id="MobiDB-lite"/>
    </source>
</evidence>
<dbReference type="GO" id="GO:0005765">
    <property type="term" value="C:lysosomal membrane"/>
    <property type="evidence" value="ECO:0007669"/>
    <property type="project" value="UniProtKB-SubCell"/>
</dbReference>
<evidence type="ECO:0000256" key="14">
    <source>
        <dbReference type="ARBA" id="ARBA00035708"/>
    </source>
</evidence>
<dbReference type="AlphaFoldDB" id="A0A2J7RJ03"/>
<comment type="caution">
    <text evidence="19">The sequence shown here is derived from an EMBL/GenBank/DDBJ whole genome shotgun (WGS) entry which is preliminary data.</text>
</comment>
<feature type="compositionally biased region" description="Acidic residues" evidence="17">
    <location>
        <begin position="447"/>
        <end position="457"/>
    </location>
</feature>
<dbReference type="GO" id="GO:0031902">
    <property type="term" value="C:late endosome membrane"/>
    <property type="evidence" value="ECO:0007669"/>
    <property type="project" value="UniProtKB-SubCell"/>
</dbReference>
<feature type="transmembrane region" description="Helical" evidence="18">
    <location>
        <begin position="40"/>
        <end position="60"/>
    </location>
</feature>
<comment type="similarity">
    <text evidence="3">Belongs to the VOPP1/ECOP family.</text>
</comment>
<evidence type="ECO:0000313" key="19">
    <source>
        <dbReference type="EMBL" id="PNF40807.1"/>
    </source>
</evidence>
<feature type="compositionally biased region" description="Low complexity" evidence="17">
    <location>
        <begin position="412"/>
        <end position="424"/>
    </location>
</feature>
<evidence type="ECO:0000256" key="4">
    <source>
        <dbReference type="ARBA" id="ARBA00022692"/>
    </source>
</evidence>
<evidence type="ECO:0000256" key="15">
    <source>
        <dbReference type="ARBA" id="ARBA00035715"/>
    </source>
</evidence>
<keyword evidence="9 18" id="KW-0472">Membrane</keyword>
<evidence type="ECO:0000256" key="16">
    <source>
        <dbReference type="ARBA" id="ARBA00046288"/>
    </source>
</evidence>
<accession>A0A2J7RJ03</accession>
<dbReference type="STRING" id="105785.A0A2J7RJ03"/>
<gene>
    <name evidence="19" type="ORF">B7P43_G16656</name>
</gene>
<dbReference type="PANTHER" id="PTHR14971">
    <property type="entry name" value="VESICULAR, OVEREXPRESSED IN CANCER, PROSURVIVAL PROTEIN 1"/>
    <property type="match status" value="1"/>
</dbReference>
<evidence type="ECO:0000256" key="6">
    <source>
        <dbReference type="ARBA" id="ARBA00022753"/>
    </source>
</evidence>
<keyword evidence="4 18" id="KW-0812">Transmembrane</keyword>
<reference evidence="19 20" key="1">
    <citation type="submission" date="2017-12" db="EMBL/GenBank/DDBJ databases">
        <title>Hemimetabolous genomes reveal molecular basis of termite eusociality.</title>
        <authorList>
            <person name="Harrison M.C."/>
            <person name="Jongepier E."/>
            <person name="Robertson H.M."/>
            <person name="Arning N."/>
            <person name="Bitard-Feildel T."/>
            <person name="Chao H."/>
            <person name="Childers C.P."/>
            <person name="Dinh H."/>
            <person name="Doddapaneni H."/>
            <person name="Dugan S."/>
            <person name="Gowin J."/>
            <person name="Greiner C."/>
            <person name="Han Y."/>
            <person name="Hu H."/>
            <person name="Hughes D.S.T."/>
            <person name="Huylmans A.-K."/>
            <person name="Kemena C."/>
            <person name="Kremer L.P.M."/>
            <person name="Lee S.L."/>
            <person name="Lopez-Ezquerra A."/>
            <person name="Mallet L."/>
            <person name="Monroy-Kuhn J.M."/>
            <person name="Moser A."/>
            <person name="Murali S.C."/>
            <person name="Muzny D.M."/>
            <person name="Otani S."/>
            <person name="Piulachs M.-D."/>
            <person name="Poelchau M."/>
            <person name="Qu J."/>
            <person name="Schaub F."/>
            <person name="Wada-Katsumata A."/>
            <person name="Worley K.C."/>
            <person name="Xie Q."/>
            <person name="Ylla G."/>
            <person name="Poulsen M."/>
            <person name="Gibbs R.A."/>
            <person name="Schal C."/>
            <person name="Richards S."/>
            <person name="Belles X."/>
            <person name="Korb J."/>
            <person name="Bornberg-Bauer E."/>
        </authorList>
    </citation>
    <scope>NUCLEOTIDE SEQUENCE [LARGE SCALE GENOMIC DNA]</scope>
    <source>
        <tissue evidence="19">Whole body</tissue>
    </source>
</reference>
<dbReference type="OrthoDB" id="6629737at2759"/>
<dbReference type="InParanoid" id="A0A2J7RJ03"/>
<keyword evidence="7 18" id="KW-1133">Transmembrane helix</keyword>
<evidence type="ECO:0000256" key="11">
    <source>
        <dbReference type="ARBA" id="ARBA00023228"/>
    </source>
</evidence>
<feature type="compositionally biased region" description="Basic residues" evidence="17">
    <location>
        <begin position="359"/>
        <end position="368"/>
    </location>
</feature>
<proteinExistence type="inferred from homology"/>
<dbReference type="EMBL" id="NEVH01003011">
    <property type="protein sequence ID" value="PNF40807.1"/>
    <property type="molecule type" value="Genomic_DNA"/>
</dbReference>
<organism evidence="19 20">
    <name type="scientific">Cryptotermes secundus</name>
    <dbReference type="NCBI Taxonomy" id="105785"/>
    <lineage>
        <taxon>Eukaryota</taxon>
        <taxon>Metazoa</taxon>
        <taxon>Ecdysozoa</taxon>
        <taxon>Arthropoda</taxon>
        <taxon>Hexapoda</taxon>
        <taxon>Insecta</taxon>
        <taxon>Pterygota</taxon>
        <taxon>Neoptera</taxon>
        <taxon>Polyneoptera</taxon>
        <taxon>Dictyoptera</taxon>
        <taxon>Blattodea</taxon>
        <taxon>Blattoidea</taxon>
        <taxon>Termitoidae</taxon>
        <taxon>Kalotermitidae</taxon>
        <taxon>Cryptotermitinae</taxon>
        <taxon>Cryptotermes</taxon>
    </lineage>
</organism>
<evidence type="ECO:0000256" key="2">
    <source>
        <dbReference type="ARBA" id="ARBA00004656"/>
    </source>
</evidence>